<reference evidence="2" key="2">
    <citation type="journal article" date="2015" name="Data Brief">
        <title>Shoot transcriptome of the giant reed, Arundo donax.</title>
        <authorList>
            <person name="Barrero R.A."/>
            <person name="Guerrero F.D."/>
            <person name="Moolhuijzen P."/>
            <person name="Goolsby J.A."/>
            <person name="Tidwell J."/>
            <person name="Bellgard S.E."/>
            <person name="Bellgard M.I."/>
        </authorList>
    </citation>
    <scope>NUCLEOTIDE SEQUENCE</scope>
    <source>
        <tissue evidence="2">Shoot tissue taken approximately 20 cm above the soil surface</tissue>
    </source>
</reference>
<protein>
    <submittedName>
        <fullName evidence="2">Uncharacterized protein</fullName>
    </submittedName>
</protein>
<accession>A0A0A9FJY1</accession>
<feature type="signal peptide" evidence="1">
    <location>
        <begin position="1"/>
        <end position="18"/>
    </location>
</feature>
<dbReference type="EMBL" id="GBRH01186352">
    <property type="protein sequence ID" value="JAE11544.1"/>
    <property type="molecule type" value="Transcribed_RNA"/>
</dbReference>
<evidence type="ECO:0000256" key="1">
    <source>
        <dbReference type="SAM" id="SignalP"/>
    </source>
</evidence>
<feature type="chain" id="PRO_5002064712" evidence="1">
    <location>
        <begin position="19"/>
        <end position="31"/>
    </location>
</feature>
<reference evidence="2" key="1">
    <citation type="submission" date="2014-09" db="EMBL/GenBank/DDBJ databases">
        <authorList>
            <person name="Magalhaes I.L.F."/>
            <person name="Oliveira U."/>
            <person name="Santos F.R."/>
            <person name="Vidigal T.H.D.A."/>
            <person name="Brescovit A.D."/>
            <person name="Santos A.J."/>
        </authorList>
    </citation>
    <scope>NUCLEOTIDE SEQUENCE</scope>
    <source>
        <tissue evidence="2">Shoot tissue taken approximately 20 cm above the soil surface</tissue>
    </source>
</reference>
<proteinExistence type="predicted"/>
<name>A0A0A9FJY1_ARUDO</name>
<dbReference type="AlphaFoldDB" id="A0A0A9FJY1"/>
<sequence length="31" mass="3611">MVMFISSTFALFRFLCTGEYNYIACPKIGWT</sequence>
<organism evidence="2">
    <name type="scientific">Arundo donax</name>
    <name type="common">Giant reed</name>
    <name type="synonym">Donax arundinaceus</name>
    <dbReference type="NCBI Taxonomy" id="35708"/>
    <lineage>
        <taxon>Eukaryota</taxon>
        <taxon>Viridiplantae</taxon>
        <taxon>Streptophyta</taxon>
        <taxon>Embryophyta</taxon>
        <taxon>Tracheophyta</taxon>
        <taxon>Spermatophyta</taxon>
        <taxon>Magnoliopsida</taxon>
        <taxon>Liliopsida</taxon>
        <taxon>Poales</taxon>
        <taxon>Poaceae</taxon>
        <taxon>PACMAD clade</taxon>
        <taxon>Arundinoideae</taxon>
        <taxon>Arundineae</taxon>
        <taxon>Arundo</taxon>
    </lineage>
</organism>
<evidence type="ECO:0000313" key="2">
    <source>
        <dbReference type="EMBL" id="JAE11544.1"/>
    </source>
</evidence>
<keyword evidence="1" id="KW-0732">Signal</keyword>